<reference evidence="1" key="1">
    <citation type="journal article" date="2023" name="Mol. Ecol. Resour.">
        <title>Chromosome-level genome assembly of a triploid poplar Populus alba 'Berolinensis'.</title>
        <authorList>
            <person name="Chen S."/>
            <person name="Yu Y."/>
            <person name="Wang X."/>
            <person name="Wang S."/>
            <person name="Zhang T."/>
            <person name="Zhou Y."/>
            <person name="He R."/>
            <person name="Meng N."/>
            <person name="Wang Y."/>
            <person name="Liu W."/>
            <person name="Liu Z."/>
            <person name="Liu J."/>
            <person name="Guo Q."/>
            <person name="Huang H."/>
            <person name="Sederoff R.R."/>
            <person name="Wang G."/>
            <person name="Qu G."/>
            <person name="Chen S."/>
        </authorList>
    </citation>
    <scope>NUCLEOTIDE SEQUENCE</scope>
    <source>
        <strain evidence="1">SC-2020</strain>
    </source>
</reference>
<evidence type="ECO:0000313" key="2">
    <source>
        <dbReference type="Proteomes" id="UP001164929"/>
    </source>
</evidence>
<dbReference type="GO" id="GO:0003723">
    <property type="term" value="F:RNA binding"/>
    <property type="evidence" value="ECO:0007669"/>
    <property type="project" value="InterPro"/>
</dbReference>
<dbReference type="Proteomes" id="UP001164929">
    <property type="component" value="Chromosome 7"/>
</dbReference>
<gene>
    <name evidence="1" type="ORF">NC653_019475</name>
</gene>
<dbReference type="Pfam" id="PF20431">
    <property type="entry name" value="E_motif"/>
    <property type="match status" value="1"/>
</dbReference>
<dbReference type="PANTHER" id="PTHR47926">
    <property type="entry name" value="PENTATRICOPEPTIDE REPEAT-CONTAINING PROTEIN"/>
    <property type="match status" value="1"/>
</dbReference>
<name>A0AAD6QIY7_9ROSI</name>
<dbReference type="InterPro" id="IPR046960">
    <property type="entry name" value="PPR_At4g14850-like_plant"/>
</dbReference>
<dbReference type="PANTHER" id="PTHR47926:SF499">
    <property type="entry name" value="PENTATRICOPEPTIDE REPEAT-CONTAINING PROTEIN"/>
    <property type="match status" value="1"/>
</dbReference>
<sequence>MQSSQAGQLDKALGTSDAMPIKASSTLWGSLLLACQIHQNVSLAETAVERFVELKADDSGVYVVLSNTYVDAGMWEDALKARRLMEDTELKKEAGRSIIEVDCDIHEFVNGEKSLVQVKELHFVIQSLTKMHMFATCT</sequence>
<organism evidence="1 2">
    <name type="scientific">Populus alba x Populus x berolinensis</name>
    <dbReference type="NCBI Taxonomy" id="444605"/>
    <lineage>
        <taxon>Eukaryota</taxon>
        <taxon>Viridiplantae</taxon>
        <taxon>Streptophyta</taxon>
        <taxon>Embryophyta</taxon>
        <taxon>Tracheophyta</taxon>
        <taxon>Spermatophyta</taxon>
        <taxon>Magnoliopsida</taxon>
        <taxon>eudicotyledons</taxon>
        <taxon>Gunneridae</taxon>
        <taxon>Pentapetalae</taxon>
        <taxon>rosids</taxon>
        <taxon>fabids</taxon>
        <taxon>Malpighiales</taxon>
        <taxon>Salicaceae</taxon>
        <taxon>Saliceae</taxon>
        <taxon>Populus</taxon>
    </lineage>
</organism>
<comment type="caution">
    <text evidence="1">The sequence shown here is derived from an EMBL/GenBank/DDBJ whole genome shotgun (WGS) entry which is preliminary data.</text>
</comment>
<dbReference type="InterPro" id="IPR046848">
    <property type="entry name" value="E_motif"/>
</dbReference>
<dbReference type="AlphaFoldDB" id="A0AAD6QIY7"/>
<dbReference type="InterPro" id="IPR011990">
    <property type="entry name" value="TPR-like_helical_dom_sf"/>
</dbReference>
<protein>
    <recommendedName>
        <fullName evidence="3">Pentatricopeptide repeat-containing protein</fullName>
    </recommendedName>
</protein>
<keyword evidence="2" id="KW-1185">Reference proteome</keyword>
<dbReference type="Gene3D" id="1.25.40.10">
    <property type="entry name" value="Tetratricopeptide repeat domain"/>
    <property type="match status" value="1"/>
</dbReference>
<dbReference type="EMBL" id="JAQIZT010000007">
    <property type="protein sequence ID" value="KAJ6991286.1"/>
    <property type="molecule type" value="Genomic_DNA"/>
</dbReference>
<dbReference type="GO" id="GO:0009451">
    <property type="term" value="P:RNA modification"/>
    <property type="evidence" value="ECO:0007669"/>
    <property type="project" value="InterPro"/>
</dbReference>
<evidence type="ECO:0008006" key="3">
    <source>
        <dbReference type="Google" id="ProtNLM"/>
    </source>
</evidence>
<accession>A0AAD6QIY7</accession>
<evidence type="ECO:0000313" key="1">
    <source>
        <dbReference type="EMBL" id="KAJ6991286.1"/>
    </source>
</evidence>
<proteinExistence type="predicted"/>